<protein>
    <submittedName>
        <fullName evidence="1">Lipid-binding protein</fullName>
    </submittedName>
</protein>
<dbReference type="EMBL" id="JAUOEL010000001">
    <property type="protein sequence ID" value="MDO5973292.1"/>
    <property type="molecule type" value="Genomic_DNA"/>
</dbReference>
<organism evidence="1 2">
    <name type="scientific">Flavivirga jejuensis</name>
    <dbReference type="NCBI Taxonomy" id="870487"/>
    <lineage>
        <taxon>Bacteria</taxon>
        <taxon>Pseudomonadati</taxon>
        <taxon>Bacteroidota</taxon>
        <taxon>Flavobacteriia</taxon>
        <taxon>Flavobacteriales</taxon>
        <taxon>Flavobacteriaceae</taxon>
        <taxon>Flavivirga</taxon>
    </lineage>
</organism>
<evidence type="ECO:0000313" key="2">
    <source>
        <dbReference type="Proteomes" id="UP001176806"/>
    </source>
</evidence>
<keyword evidence="2" id="KW-1185">Reference proteome</keyword>
<dbReference type="RefSeq" id="WP_303300372.1">
    <property type="nucleotide sequence ID" value="NZ_BAABDA010000042.1"/>
</dbReference>
<dbReference type="Proteomes" id="UP001176806">
    <property type="component" value="Unassembled WGS sequence"/>
</dbReference>
<dbReference type="Gene3D" id="2.40.128.220">
    <property type="match status" value="1"/>
</dbReference>
<dbReference type="InterPro" id="IPR038668">
    <property type="entry name" value="Lipid-bd_sf"/>
</dbReference>
<accession>A0ABT8WJF1</accession>
<dbReference type="InterPro" id="IPR024404">
    <property type="entry name" value="Lipid-bd_put"/>
</dbReference>
<proteinExistence type="predicted"/>
<comment type="caution">
    <text evidence="1">The sequence shown here is derived from an EMBL/GenBank/DDBJ whole genome shotgun (WGS) entry which is preliminary data.</text>
</comment>
<evidence type="ECO:0000313" key="1">
    <source>
        <dbReference type="EMBL" id="MDO5973292.1"/>
    </source>
</evidence>
<dbReference type="Pfam" id="PF12888">
    <property type="entry name" value="Lipid_bd"/>
    <property type="match status" value="1"/>
</dbReference>
<name>A0ABT8WJF1_9FLAO</name>
<reference evidence="1" key="1">
    <citation type="submission" date="2023-07" db="EMBL/GenBank/DDBJ databases">
        <title>Two novel species in the genus Flavivirga.</title>
        <authorList>
            <person name="Kwon K."/>
        </authorList>
    </citation>
    <scope>NUCLEOTIDE SEQUENCE</scope>
    <source>
        <strain evidence="1">KACC 14158</strain>
    </source>
</reference>
<sequence length="166" mass="17852">MITLRNIIVKLILGTFLIVGINSCDEGGEPDPGSTLVVEMAGDWYVKAYDESGTNALTGFSLFSTYNTSDNNNSLWLDDHESIFPLKSKVSVDLSTMTFSISDAENLFDAAGIATVTEGKVLEKATTSTGGNVVDSIAFKVTLQNDPGNIYLIGGYKRTGLLEDEH</sequence>
<gene>
    <name evidence="1" type="ORF">Q4Q40_03775</name>
</gene>